<dbReference type="InterPro" id="IPR036291">
    <property type="entry name" value="NAD(P)-bd_dom_sf"/>
</dbReference>
<dbReference type="EMBL" id="FNOK01000002">
    <property type="protein sequence ID" value="SDW22392.1"/>
    <property type="molecule type" value="Genomic_DNA"/>
</dbReference>
<keyword evidence="5" id="KW-1185">Reference proteome</keyword>
<dbReference type="GO" id="GO:0008270">
    <property type="term" value="F:zinc ion binding"/>
    <property type="evidence" value="ECO:0007669"/>
    <property type="project" value="InterPro"/>
</dbReference>
<accession>A0A1H2RSC9</accession>
<dbReference type="STRING" id="418495.SAMN05216215_10027"/>
<proteinExistence type="predicted"/>
<dbReference type="Pfam" id="PF08240">
    <property type="entry name" value="ADH_N"/>
    <property type="match status" value="1"/>
</dbReference>
<dbReference type="GO" id="GO:0016651">
    <property type="term" value="F:oxidoreductase activity, acting on NAD(P)H"/>
    <property type="evidence" value="ECO:0007669"/>
    <property type="project" value="TreeGrafter"/>
</dbReference>
<dbReference type="InterPro" id="IPR011032">
    <property type="entry name" value="GroES-like_sf"/>
</dbReference>
<evidence type="ECO:0000313" key="5">
    <source>
        <dbReference type="Proteomes" id="UP000199529"/>
    </source>
</evidence>
<dbReference type="SUPFAM" id="SSF51735">
    <property type="entry name" value="NAD(P)-binding Rossmann-fold domains"/>
    <property type="match status" value="1"/>
</dbReference>
<dbReference type="Gene3D" id="3.90.180.10">
    <property type="entry name" value="Medium-chain alcohol dehydrogenases, catalytic domain"/>
    <property type="match status" value="1"/>
</dbReference>
<evidence type="ECO:0000256" key="2">
    <source>
        <dbReference type="ARBA" id="ARBA00023002"/>
    </source>
</evidence>
<organism evidence="4 5">
    <name type="scientific">Saccharopolyspora shandongensis</name>
    <dbReference type="NCBI Taxonomy" id="418495"/>
    <lineage>
        <taxon>Bacteria</taxon>
        <taxon>Bacillati</taxon>
        <taxon>Actinomycetota</taxon>
        <taxon>Actinomycetes</taxon>
        <taxon>Pseudonocardiales</taxon>
        <taxon>Pseudonocardiaceae</taxon>
        <taxon>Saccharopolyspora</taxon>
    </lineage>
</organism>
<keyword evidence="2" id="KW-0560">Oxidoreductase</keyword>
<keyword evidence="1" id="KW-0521">NADP</keyword>
<dbReference type="InterPro" id="IPR002364">
    <property type="entry name" value="Quin_OxRdtase/zeta-crystal_CS"/>
</dbReference>
<dbReference type="PANTHER" id="PTHR48106">
    <property type="entry name" value="QUINONE OXIDOREDUCTASE PIG3-RELATED"/>
    <property type="match status" value="1"/>
</dbReference>
<dbReference type="InterPro" id="IPR020843">
    <property type="entry name" value="ER"/>
</dbReference>
<dbReference type="GO" id="GO:0070402">
    <property type="term" value="F:NADPH binding"/>
    <property type="evidence" value="ECO:0007669"/>
    <property type="project" value="TreeGrafter"/>
</dbReference>
<dbReference type="SMART" id="SM00829">
    <property type="entry name" value="PKS_ER"/>
    <property type="match status" value="1"/>
</dbReference>
<dbReference type="PROSITE" id="PS01162">
    <property type="entry name" value="QOR_ZETA_CRYSTAL"/>
    <property type="match status" value="1"/>
</dbReference>
<evidence type="ECO:0000313" key="4">
    <source>
        <dbReference type="EMBL" id="SDW22392.1"/>
    </source>
</evidence>
<dbReference type="OrthoDB" id="9780520at2"/>
<dbReference type="CDD" id="cd05276">
    <property type="entry name" value="p53_inducible_oxidoreductase"/>
    <property type="match status" value="1"/>
</dbReference>
<dbReference type="InterPro" id="IPR013154">
    <property type="entry name" value="ADH-like_N"/>
</dbReference>
<feature type="domain" description="Enoyl reductase (ER)" evidence="3">
    <location>
        <begin position="10"/>
        <end position="323"/>
    </location>
</feature>
<name>A0A1H2RSC9_9PSEU</name>
<dbReference type="RefSeq" id="WP_093260558.1">
    <property type="nucleotide sequence ID" value="NZ_FNOK01000002.1"/>
</dbReference>
<dbReference type="AlphaFoldDB" id="A0A1H2RSC9"/>
<evidence type="ECO:0000256" key="1">
    <source>
        <dbReference type="ARBA" id="ARBA00022857"/>
    </source>
</evidence>
<dbReference type="SUPFAM" id="SSF50129">
    <property type="entry name" value="GroES-like"/>
    <property type="match status" value="1"/>
</dbReference>
<protein>
    <submittedName>
        <fullName evidence="4">NADPH2:quinone reductase</fullName>
    </submittedName>
</protein>
<dbReference type="Gene3D" id="3.40.50.720">
    <property type="entry name" value="NAD(P)-binding Rossmann-like Domain"/>
    <property type="match status" value="1"/>
</dbReference>
<sequence length="325" mass="33763">MYAISIREPGAPDVLEWTEHPDPRPGPGEVLIDVVASAVNRADLSQRQGNYPPPKGASTILGLECAGTIAEIGEGVTGWQVGDEVCALLAGGGYAERVAVPAAQVLPKPAGVDLVEAAGLPEVNCTVWSNVVMEAGLRSGQLLLVHGGAGGIGTSAIQIAKALGARVAATAGSAESRQLCADLGAAPVIDYRNEDFVAIVKELGGADVILDNMGASYLDRNLSALAPDGHLAVIGMQGGRKAELDLGKMLVKRLHLSVLGLRGRPVEGPQGKAAIVADVRERLWPLVEAGEVRTLVHERVPLREAARAHAMLEAGDVRGKILLVR</sequence>
<dbReference type="InterPro" id="IPR013149">
    <property type="entry name" value="ADH-like_C"/>
</dbReference>
<dbReference type="Pfam" id="PF00107">
    <property type="entry name" value="ADH_zinc_N"/>
    <property type="match status" value="1"/>
</dbReference>
<evidence type="ECO:0000259" key="3">
    <source>
        <dbReference type="SMART" id="SM00829"/>
    </source>
</evidence>
<dbReference type="InterPro" id="IPR014189">
    <property type="entry name" value="Quinone_OxRdtase_PIG3"/>
</dbReference>
<dbReference type="PANTHER" id="PTHR48106:SF8">
    <property type="entry name" value="OS02G0805600 PROTEIN"/>
    <property type="match status" value="1"/>
</dbReference>
<reference evidence="5" key="1">
    <citation type="submission" date="2016-10" db="EMBL/GenBank/DDBJ databases">
        <authorList>
            <person name="Varghese N."/>
            <person name="Submissions S."/>
        </authorList>
    </citation>
    <scope>NUCLEOTIDE SEQUENCE [LARGE SCALE GENOMIC DNA]</scope>
    <source>
        <strain evidence="5">CGMCC 4.3530</strain>
    </source>
</reference>
<gene>
    <name evidence="4" type="ORF">SAMN05216215_10027</name>
</gene>
<dbReference type="NCBIfam" id="TIGR02824">
    <property type="entry name" value="quinone_pig3"/>
    <property type="match status" value="1"/>
</dbReference>
<dbReference type="Proteomes" id="UP000199529">
    <property type="component" value="Unassembled WGS sequence"/>
</dbReference>